<evidence type="ECO:0000313" key="6">
    <source>
        <dbReference type="Proteomes" id="UP000192578"/>
    </source>
</evidence>
<gene>
    <name evidence="5" type="ORF">BV898_03477</name>
</gene>
<dbReference type="GO" id="GO:0003677">
    <property type="term" value="F:DNA binding"/>
    <property type="evidence" value="ECO:0007669"/>
    <property type="project" value="UniProtKB-UniRule"/>
</dbReference>
<comment type="caution">
    <text evidence="5">The sequence shown here is derived from an EMBL/GenBank/DDBJ whole genome shotgun (WGS) entry which is preliminary data.</text>
</comment>
<evidence type="ECO:0000256" key="1">
    <source>
        <dbReference type="ARBA" id="ARBA00023125"/>
    </source>
</evidence>
<accession>A0A1W0X5Q7</accession>
<feature type="compositionally biased region" description="Polar residues" evidence="3">
    <location>
        <begin position="437"/>
        <end position="447"/>
    </location>
</feature>
<dbReference type="InterPro" id="IPR009071">
    <property type="entry name" value="HMG_box_dom"/>
</dbReference>
<feature type="domain" description="HMG box" evidence="4">
    <location>
        <begin position="273"/>
        <end position="341"/>
    </location>
</feature>
<feature type="region of interest" description="Disordered" evidence="3">
    <location>
        <begin position="220"/>
        <end position="259"/>
    </location>
</feature>
<feature type="DNA-binding region" description="HMG box" evidence="2">
    <location>
        <begin position="351"/>
        <end position="419"/>
    </location>
</feature>
<dbReference type="PANTHER" id="PTHR48112">
    <property type="entry name" value="HIGH MOBILITY GROUP PROTEIN DSP1"/>
    <property type="match status" value="1"/>
</dbReference>
<dbReference type="Pfam" id="PF00505">
    <property type="entry name" value="HMG_box"/>
    <property type="match status" value="2"/>
</dbReference>
<evidence type="ECO:0000256" key="2">
    <source>
        <dbReference type="PROSITE-ProRule" id="PRU00267"/>
    </source>
</evidence>
<feature type="region of interest" description="Disordered" evidence="3">
    <location>
        <begin position="78"/>
        <end position="97"/>
    </location>
</feature>
<dbReference type="SMART" id="SM00398">
    <property type="entry name" value="HMG"/>
    <property type="match status" value="2"/>
</dbReference>
<dbReference type="EMBL" id="MTYJ01000016">
    <property type="protein sequence ID" value="OQV22652.1"/>
    <property type="molecule type" value="Genomic_DNA"/>
</dbReference>
<dbReference type="SUPFAM" id="SSF47095">
    <property type="entry name" value="HMG-box"/>
    <property type="match status" value="2"/>
</dbReference>
<feature type="compositionally biased region" description="Low complexity" evidence="3">
    <location>
        <begin position="232"/>
        <end position="241"/>
    </location>
</feature>
<feature type="domain" description="HMG box" evidence="4">
    <location>
        <begin position="351"/>
        <end position="419"/>
    </location>
</feature>
<dbReference type="PROSITE" id="PS50118">
    <property type="entry name" value="HMG_BOX_2"/>
    <property type="match status" value="2"/>
</dbReference>
<dbReference type="InterPro" id="IPR050342">
    <property type="entry name" value="HMGB"/>
</dbReference>
<evidence type="ECO:0000313" key="5">
    <source>
        <dbReference type="EMBL" id="OQV22652.1"/>
    </source>
</evidence>
<dbReference type="CDD" id="cd00084">
    <property type="entry name" value="HMG-box_SF"/>
    <property type="match status" value="2"/>
</dbReference>
<dbReference type="Proteomes" id="UP000192578">
    <property type="component" value="Unassembled WGS sequence"/>
</dbReference>
<protein>
    <recommendedName>
        <fullName evidence="4">HMG box domain-containing protein</fullName>
    </recommendedName>
</protein>
<feature type="region of interest" description="Disordered" evidence="3">
    <location>
        <begin position="1"/>
        <end position="25"/>
    </location>
</feature>
<organism evidence="5 6">
    <name type="scientific">Hypsibius exemplaris</name>
    <name type="common">Freshwater tardigrade</name>
    <dbReference type="NCBI Taxonomy" id="2072580"/>
    <lineage>
        <taxon>Eukaryota</taxon>
        <taxon>Metazoa</taxon>
        <taxon>Ecdysozoa</taxon>
        <taxon>Tardigrada</taxon>
        <taxon>Eutardigrada</taxon>
        <taxon>Parachela</taxon>
        <taxon>Hypsibioidea</taxon>
        <taxon>Hypsibiidae</taxon>
        <taxon>Hypsibius</taxon>
    </lineage>
</organism>
<keyword evidence="1 2" id="KW-0238">DNA-binding</keyword>
<sequence>MDVVTSKAGVSKSATATAASSSHSSHHAGQAVASLVLPTASIIQLPPQYYQAAAHQQAPTTATSMQFYTQSAAIAHNQAANSDGGGGGASGSNNSAPVQLQQQQTYINPALAYQQWFGLQLQQQQQQQQQQDGQVTFATIPNSSGEGGNTVAFSYMDPQSHQNVEFHNGSVQMAADGALSLSTLQSFANSLQHSQPGQAFMIQATPVQNANGLTTLQYTTNQGHDQHHGHQTHQNQQQVTTSAKSKGARKPKAAPQVQHVPHVEVKAAKPPKPKGSPNAYALFYKDTYAKLRAENPEWKASQIMAEAGKIWKEMNGNGQEAYRSRAETLNQAHQLANAAANKSHKKQKNQQKRPMTAYQLFIREHFGRRPPEVAQMHAKDFLLQLSVQWKNLEPAEKQMYQDKAKVEKTRREAENELANGQGSNVLTQAPVKLESGSVPTGFSSTSS</sequence>
<dbReference type="AlphaFoldDB" id="A0A1W0X5Q7"/>
<evidence type="ECO:0000259" key="4">
    <source>
        <dbReference type="PROSITE" id="PS50118"/>
    </source>
</evidence>
<feature type="compositionally biased region" description="Basic and acidic residues" evidence="3">
    <location>
        <begin position="400"/>
        <end position="414"/>
    </location>
</feature>
<dbReference type="GO" id="GO:0006357">
    <property type="term" value="P:regulation of transcription by RNA polymerase II"/>
    <property type="evidence" value="ECO:0007669"/>
    <property type="project" value="TreeGrafter"/>
</dbReference>
<dbReference type="PANTHER" id="PTHR48112:SF22">
    <property type="entry name" value="MITOCHONDRIAL TRANSCRIPTION FACTOR A, ISOFORM B"/>
    <property type="match status" value="1"/>
</dbReference>
<feature type="region of interest" description="Disordered" evidence="3">
    <location>
        <begin position="400"/>
        <end position="447"/>
    </location>
</feature>
<dbReference type="OrthoDB" id="5550281at2759"/>
<keyword evidence="6" id="KW-1185">Reference proteome</keyword>
<dbReference type="Gene3D" id="1.10.30.10">
    <property type="entry name" value="High mobility group box domain"/>
    <property type="match status" value="2"/>
</dbReference>
<evidence type="ECO:0000256" key="3">
    <source>
        <dbReference type="SAM" id="MobiDB-lite"/>
    </source>
</evidence>
<feature type="DNA-binding region" description="HMG box" evidence="2">
    <location>
        <begin position="273"/>
        <end position="341"/>
    </location>
</feature>
<feature type="compositionally biased region" description="Polar residues" evidence="3">
    <location>
        <begin position="418"/>
        <end position="427"/>
    </location>
</feature>
<name>A0A1W0X5Q7_HYPEX</name>
<dbReference type="InterPro" id="IPR036910">
    <property type="entry name" value="HMG_box_dom_sf"/>
</dbReference>
<proteinExistence type="predicted"/>
<dbReference type="GO" id="GO:0005634">
    <property type="term" value="C:nucleus"/>
    <property type="evidence" value="ECO:0007669"/>
    <property type="project" value="UniProtKB-UniRule"/>
</dbReference>
<reference evidence="6" key="1">
    <citation type="submission" date="2017-01" db="EMBL/GenBank/DDBJ databases">
        <title>Comparative genomics of anhydrobiosis in the tardigrade Hypsibius dujardini.</title>
        <authorList>
            <person name="Yoshida Y."/>
            <person name="Koutsovoulos G."/>
            <person name="Laetsch D."/>
            <person name="Stevens L."/>
            <person name="Kumar S."/>
            <person name="Horikawa D."/>
            <person name="Ishino K."/>
            <person name="Komine S."/>
            <person name="Tomita M."/>
            <person name="Blaxter M."/>
            <person name="Arakawa K."/>
        </authorList>
    </citation>
    <scope>NUCLEOTIDE SEQUENCE [LARGE SCALE GENOMIC DNA]</scope>
    <source>
        <strain evidence="6">Z151</strain>
    </source>
</reference>
<keyword evidence="2" id="KW-0539">Nucleus</keyword>